<name>A0A6C0AWP8_9ZZZZ</name>
<sequence length="160" mass="19292">MKTIFSRCNQCDNIIFTSNPIYRAYDCNLCSKSCLFKRTNLVEQIDPQMSYPSLWHNINNLSNNKSLSLKKKTYSFFNLQEQENKQQLPSHDKQQYIDKIPKLGVKEPLEFKKSYFHLLKYLICYFNNSIFNLKIFKFYQNHRESVLYHLHQDMTQLELL</sequence>
<organism evidence="1">
    <name type="scientific">viral metagenome</name>
    <dbReference type="NCBI Taxonomy" id="1070528"/>
    <lineage>
        <taxon>unclassified sequences</taxon>
        <taxon>metagenomes</taxon>
        <taxon>organismal metagenomes</taxon>
    </lineage>
</organism>
<evidence type="ECO:0000313" key="1">
    <source>
        <dbReference type="EMBL" id="QHS84389.1"/>
    </source>
</evidence>
<dbReference type="AlphaFoldDB" id="A0A6C0AWP8"/>
<proteinExistence type="predicted"/>
<dbReference type="EMBL" id="MN738808">
    <property type="protein sequence ID" value="QHS84389.1"/>
    <property type="molecule type" value="Genomic_DNA"/>
</dbReference>
<protein>
    <submittedName>
        <fullName evidence="1">Uncharacterized protein</fullName>
    </submittedName>
</protein>
<accession>A0A6C0AWP8</accession>
<reference evidence="1" key="1">
    <citation type="journal article" date="2020" name="Nature">
        <title>Giant virus diversity and host interactions through global metagenomics.</title>
        <authorList>
            <person name="Schulz F."/>
            <person name="Roux S."/>
            <person name="Paez-Espino D."/>
            <person name="Jungbluth S."/>
            <person name="Walsh D.A."/>
            <person name="Denef V.J."/>
            <person name="McMahon K.D."/>
            <person name="Konstantinidis K.T."/>
            <person name="Eloe-Fadrosh E.A."/>
            <person name="Kyrpides N.C."/>
            <person name="Woyke T."/>
        </authorList>
    </citation>
    <scope>NUCLEOTIDE SEQUENCE</scope>
    <source>
        <strain evidence="1">GVMAG-S-ERX556022-25</strain>
    </source>
</reference>